<evidence type="ECO:0000313" key="2">
    <source>
        <dbReference type="EMBL" id="QHB50196.1"/>
    </source>
</evidence>
<dbReference type="AlphaFoldDB" id="A0A6B9M2T9"/>
<organism evidence="2">
    <name type="scientific">Sparassis latifolia</name>
    <dbReference type="NCBI Taxonomy" id="1202976"/>
    <lineage>
        <taxon>Eukaryota</taxon>
        <taxon>Fungi</taxon>
        <taxon>Dikarya</taxon>
        <taxon>Basidiomycota</taxon>
        <taxon>Agaricomycotina</taxon>
        <taxon>Agaricomycetes</taxon>
        <taxon>Polyporales</taxon>
        <taxon>Sparassidaceae</taxon>
        <taxon>Sparassis</taxon>
    </lineage>
</organism>
<protein>
    <recommendedName>
        <fullName evidence="1">Protein kinase domain-containing protein</fullName>
    </recommendedName>
</protein>
<dbReference type="SUPFAM" id="SSF56112">
    <property type="entry name" value="Protein kinase-like (PK-like)"/>
    <property type="match status" value="1"/>
</dbReference>
<dbReference type="SMART" id="SM00220">
    <property type="entry name" value="S_TKc"/>
    <property type="match status" value="1"/>
</dbReference>
<dbReference type="GO" id="GO:0004674">
    <property type="term" value="F:protein serine/threonine kinase activity"/>
    <property type="evidence" value="ECO:0007669"/>
    <property type="project" value="TreeGrafter"/>
</dbReference>
<accession>A0A6B9M2T9</accession>
<dbReference type="EMBL" id="MK972868">
    <property type="protein sequence ID" value="QHB50196.1"/>
    <property type="molecule type" value="mRNA"/>
</dbReference>
<reference evidence="2" key="1">
    <citation type="journal article" date="2019" name="Int. J. Mol. Sci.">
        <title>Integration of ATAC-Seq and RNA-Seq Identifies Key Genes in Light-Induced Primordia Formation of Sparassis latifolia.</title>
        <authorList>
            <person name="Yang C."/>
            <person name="Ma L."/>
            <person name="Xiao D."/>
            <person name="Ying Z."/>
            <person name="Jiang X."/>
            <person name="Lin Y."/>
        </authorList>
    </citation>
    <scope>NUCLEOTIDE SEQUENCE</scope>
    <source>
        <strain evidence="2">SP-C</strain>
    </source>
</reference>
<dbReference type="InterPro" id="IPR000719">
    <property type="entry name" value="Prot_kinase_dom"/>
</dbReference>
<dbReference type="GO" id="GO:0044773">
    <property type="term" value="P:mitotic DNA damage checkpoint signaling"/>
    <property type="evidence" value="ECO:0007669"/>
    <property type="project" value="TreeGrafter"/>
</dbReference>
<dbReference type="GO" id="GO:0005524">
    <property type="term" value="F:ATP binding"/>
    <property type="evidence" value="ECO:0007669"/>
    <property type="project" value="InterPro"/>
</dbReference>
<dbReference type="GO" id="GO:0005634">
    <property type="term" value="C:nucleus"/>
    <property type="evidence" value="ECO:0007669"/>
    <property type="project" value="TreeGrafter"/>
</dbReference>
<sequence length="371" mass="42915">MAALIFGLSPESWQRADQTFKTLLSNEERWRDRQQFLESRGYMLRPRYRPGWIPSWTGTKKNPVFCEDAKTLPARPHLIDATRLSDGKLVYIKRVQTGDNESQLATMLSSETLRKDPRNNCVPVIDLFQDSDDPTISYMVMPFLRLVNDPPFTIIEDLVDFIEQMLQGLVFLHENGVAHRDCSYKNVMMDASAMYPHGFHPVKEDYLPDGETGVEPLPRSTVSIRYYYVDFGISVLIPPDVHPKLTVGELGRDREPPELSPDVPYDPFKLDVFLIGNLFRRLLYDEYSNVEFLSSLFGPMIRDDPASRPDAQDALQQWHTIRKGLSFFNRRWELRSREETRSTFVLDAMCFVKVAMYAVRQLFGWAVDVQG</sequence>
<feature type="domain" description="Protein kinase" evidence="1">
    <location>
        <begin position="42"/>
        <end position="322"/>
    </location>
</feature>
<dbReference type="PANTHER" id="PTHR44167">
    <property type="entry name" value="OVARIAN-SPECIFIC SERINE/THREONINE-PROTEIN KINASE LOK-RELATED"/>
    <property type="match status" value="1"/>
</dbReference>
<dbReference type="Gene3D" id="1.10.510.10">
    <property type="entry name" value="Transferase(Phosphotransferase) domain 1"/>
    <property type="match status" value="1"/>
</dbReference>
<dbReference type="PANTHER" id="PTHR44167:SF30">
    <property type="entry name" value="PHOSPHORYLASE KINASE"/>
    <property type="match status" value="1"/>
</dbReference>
<evidence type="ECO:0000259" key="1">
    <source>
        <dbReference type="PROSITE" id="PS50011"/>
    </source>
</evidence>
<dbReference type="PROSITE" id="PS50011">
    <property type="entry name" value="PROTEIN_KINASE_DOM"/>
    <property type="match status" value="1"/>
</dbReference>
<dbReference type="InterPro" id="IPR011009">
    <property type="entry name" value="Kinase-like_dom_sf"/>
</dbReference>
<name>A0A6B9M2T9_9APHY</name>
<proteinExistence type="evidence at transcript level"/>